<comment type="caution">
    <text evidence="2">The sequence shown here is derived from an EMBL/GenBank/DDBJ whole genome shotgun (WGS) entry which is preliminary data.</text>
</comment>
<name>A0A6A4T2N5_SCOMX</name>
<dbReference type="EMBL" id="VEVO01000005">
    <property type="protein sequence ID" value="KAF0041736.1"/>
    <property type="molecule type" value="Genomic_DNA"/>
</dbReference>
<sequence length="150" mass="17065">MFQITDCAELRLSMAPSSASREHQKRNATTSRCCPVRNMNMALLKYLLPTHVYRYLLTFAVTVEEGVVMSPRPPRPLSTDHEPGHLTCVRMTCQLCDKVTLQSNEVQYRQCELIQVDLLLLGPRGSNVRMEPSRLATGSDRMTGHYRRPS</sequence>
<proteinExistence type="predicted"/>
<evidence type="ECO:0000313" key="3">
    <source>
        <dbReference type="Proteomes" id="UP000438429"/>
    </source>
</evidence>
<protein>
    <submittedName>
        <fullName evidence="2">Uncharacterized protein</fullName>
    </submittedName>
</protein>
<dbReference type="Proteomes" id="UP000438429">
    <property type="component" value="Unassembled WGS sequence"/>
</dbReference>
<dbReference type="AlphaFoldDB" id="A0A6A4T2N5"/>
<reference evidence="2 3" key="1">
    <citation type="submission" date="2019-06" db="EMBL/GenBank/DDBJ databases">
        <title>Draft genomes of female and male turbot (Scophthalmus maximus).</title>
        <authorList>
            <person name="Xu H."/>
            <person name="Xu X.-W."/>
            <person name="Shao C."/>
            <person name="Chen S."/>
        </authorList>
    </citation>
    <scope>NUCLEOTIDE SEQUENCE [LARGE SCALE GENOMIC DNA]</scope>
    <source>
        <strain evidence="2">Ysfricsl-2016a</strain>
        <tissue evidence="2">Blood</tissue>
    </source>
</reference>
<organism evidence="2 3">
    <name type="scientific">Scophthalmus maximus</name>
    <name type="common">Turbot</name>
    <name type="synonym">Psetta maxima</name>
    <dbReference type="NCBI Taxonomy" id="52904"/>
    <lineage>
        <taxon>Eukaryota</taxon>
        <taxon>Metazoa</taxon>
        <taxon>Chordata</taxon>
        <taxon>Craniata</taxon>
        <taxon>Vertebrata</taxon>
        <taxon>Euteleostomi</taxon>
        <taxon>Actinopterygii</taxon>
        <taxon>Neopterygii</taxon>
        <taxon>Teleostei</taxon>
        <taxon>Neoteleostei</taxon>
        <taxon>Acanthomorphata</taxon>
        <taxon>Carangaria</taxon>
        <taxon>Pleuronectiformes</taxon>
        <taxon>Pleuronectoidei</taxon>
        <taxon>Scophthalmidae</taxon>
        <taxon>Scophthalmus</taxon>
    </lineage>
</organism>
<feature type="region of interest" description="Disordered" evidence="1">
    <location>
        <begin position="130"/>
        <end position="150"/>
    </location>
</feature>
<evidence type="ECO:0000313" key="2">
    <source>
        <dbReference type="EMBL" id="KAF0041736.1"/>
    </source>
</evidence>
<accession>A0A6A4T2N5</accession>
<evidence type="ECO:0000256" key="1">
    <source>
        <dbReference type="SAM" id="MobiDB-lite"/>
    </source>
</evidence>
<gene>
    <name evidence="2" type="ORF">F2P81_005268</name>
</gene>